<dbReference type="InterPro" id="IPR003439">
    <property type="entry name" value="ABC_transporter-like_ATP-bd"/>
</dbReference>
<dbReference type="STRING" id="1802617.A2886_01770"/>
<dbReference type="GO" id="GO:0005524">
    <property type="term" value="F:ATP binding"/>
    <property type="evidence" value="ECO:0007669"/>
    <property type="project" value="UniProtKB-KW"/>
</dbReference>
<protein>
    <submittedName>
        <fullName evidence="5">Fe-S cluster assembly ATPase SufC</fullName>
    </submittedName>
</protein>
<reference evidence="5 6" key="1">
    <citation type="journal article" date="2016" name="Nat. Commun.">
        <title>Thousands of microbial genomes shed light on interconnected biogeochemical processes in an aquifer system.</title>
        <authorList>
            <person name="Anantharaman K."/>
            <person name="Brown C.T."/>
            <person name="Hug L.A."/>
            <person name="Sharon I."/>
            <person name="Castelle C.J."/>
            <person name="Probst A.J."/>
            <person name="Thomas B.C."/>
            <person name="Singh A."/>
            <person name="Wilkins M.J."/>
            <person name="Karaoz U."/>
            <person name="Brodie E.L."/>
            <person name="Williams K.H."/>
            <person name="Hubbard S.S."/>
            <person name="Banfield J.F."/>
        </authorList>
    </citation>
    <scope>NUCLEOTIDE SEQUENCE [LARGE SCALE GENOMIC DNA]</scope>
</reference>
<dbReference type="SUPFAM" id="SSF52540">
    <property type="entry name" value="P-loop containing nucleoside triphosphate hydrolases"/>
    <property type="match status" value="1"/>
</dbReference>
<keyword evidence="3" id="KW-0067">ATP-binding</keyword>
<dbReference type="GO" id="GO:0016887">
    <property type="term" value="F:ATP hydrolysis activity"/>
    <property type="evidence" value="ECO:0007669"/>
    <property type="project" value="InterPro"/>
</dbReference>
<dbReference type="PROSITE" id="PS50893">
    <property type="entry name" value="ABC_TRANSPORTER_2"/>
    <property type="match status" value="1"/>
</dbReference>
<organism evidence="5 6">
    <name type="scientific">candidate division WWE3 bacterium RIFCSPHIGHO2_01_FULL_42_13</name>
    <dbReference type="NCBI Taxonomy" id="1802617"/>
    <lineage>
        <taxon>Bacteria</taxon>
        <taxon>Katanobacteria</taxon>
    </lineage>
</organism>
<dbReference type="CDD" id="cd03217">
    <property type="entry name" value="ABC_FeS_Assembly"/>
    <property type="match status" value="1"/>
</dbReference>
<accession>A0A1F4UQT4</accession>
<dbReference type="Gene3D" id="3.40.50.300">
    <property type="entry name" value="P-loop containing nucleotide triphosphate hydrolases"/>
    <property type="match status" value="1"/>
</dbReference>
<comment type="similarity">
    <text evidence="1">Belongs to the ABC transporter superfamily. Ycf16 family.</text>
</comment>
<evidence type="ECO:0000313" key="5">
    <source>
        <dbReference type="EMBL" id="OGC47314.1"/>
    </source>
</evidence>
<dbReference type="Proteomes" id="UP000176608">
    <property type="component" value="Unassembled WGS sequence"/>
</dbReference>
<dbReference type="PANTHER" id="PTHR43204:SF1">
    <property type="entry name" value="ABC TRANSPORTER I FAMILY MEMBER 6, CHLOROPLASTIC"/>
    <property type="match status" value="1"/>
</dbReference>
<dbReference type="NCBIfam" id="TIGR01978">
    <property type="entry name" value="sufC"/>
    <property type="match status" value="1"/>
</dbReference>
<evidence type="ECO:0000259" key="4">
    <source>
        <dbReference type="PROSITE" id="PS50893"/>
    </source>
</evidence>
<dbReference type="EMBL" id="MEVA01000014">
    <property type="protein sequence ID" value="OGC47314.1"/>
    <property type="molecule type" value="Genomic_DNA"/>
</dbReference>
<dbReference type="AlphaFoldDB" id="A0A1F4UQT4"/>
<dbReference type="InterPro" id="IPR003593">
    <property type="entry name" value="AAA+_ATPase"/>
</dbReference>
<dbReference type="PANTHER" id="PTHR43204">
    <property type="entry name" value="ABC TRANSPORTER I FAMILY MEMBER 6, CHLOROPLASTIC"/>
    <property type="match status" value="1"/>
</dbReference>
<evidence type="ECO:0000256" key="3">
    <source>
        <dbReference type="ARBA" id="ARBA00022840"/>
    </source>
</evidence>
<evidence type="ECO:0000256" key="2">
    <source>
        <dbReference type="ARBA" id="ARBA00022741"/>
    </source>
</evidence>
<dbReference type="SMART" id="SM00382">
    <property type="entry name" value="AAA"/>
    <property type="match status" value="1"/>
</dbReference>
<feature type="domain" description="ABC transporter" evidence="4">
    <location>
        <begin position="2"/>
        <end position="243"/>
    </location>
</feature>
<dbReference type="Pfam" id="PF00005">
    <property type="entry name" value="ABC_tran"/>
    <property type="match status" value="1"/>
</dbReference>
<gene>
    <name evidence="5" type="ORF">A2886_01770</name>
</gene>
<name>A0A1F4UQT4_UNCKA</name>
<dbReference type="InterPro" id="IPR010230">
    <property type="entry name" value="FeS-cluster_ATPase_SufC"/>
</dbReference>
<sequence>MLEIKNLHVKIDENEILKGVNLSLAENKVHVLMGPNGSGKSTLAQSLMGHPGYEVTEGSVMLDGKNLLDLEPDERSLAGLYLSFQYPSEVPGVTISSFLRMVYNKRNKENLSPVKFRKLLAEKMKVLGIDESFMTRYLNEGFSGGEKKRMEILQMLVLAPKFAILDETDSGLDIDALKVVSHGVNVLKEQTGMGVLVITHYTRILNYITPDFVHVMKDGIIVKSGGKELADELESQGYEPFGE</sequence>
<dbReference type="InterPro" id="IPR027417">
    <property type="entry name" value="P-loop_NTPase"/>
</dbReference>
<proteinExistence type="inferred from homology"/>
<dbReference type="InterPro" id="IPR017871">
    <property type="entry name" value="ABC_transporter-like_CS"/>
</dbReference>
<keyword evidence="2" id="KW-0547">Nucleotide-binding</keyword>
<comment type="caution">
    <text evidence="5">The sequence shown here is derived from an EMBL/GenBank/DDBJ whole genome shotgun (WGS) entry which is preliminary data.</text>
</comment>
<dbReference type="PROSITE" id="PS00211">
    <property type="entry name" value="ABC_TRANSPORTER_1"/>
    <property type="match status" value="1"/>
</dbReference>
<evidence type="ECO:0000256" key="1">
    <source>
        <dbReference type="ARBA" id="ARBA00006216"/>
    </source>
</evidence>
<evidence type="ECO:0000313" key="6">
    <source>
        <dbReference type="Proteomes" id="UP000176608"/>
    </source>
</evidence>